<dbReference type="InterPro" id="IPR035669">
    <property type="entry name" value="SGNH_plant_lipase-like"/>
</dbReference>
<dbReference type="Pfam" id="PF00657">
    <property type="entry name" value="Lipase_GDSL"/>
    <property type="match status" value="1"/>
</dbReference>
<evidence type="ECO:0000313" key="4">
    <source>
        <dbReference type="Proteomes" id="UP000594261"/>
    </source>
</evidence>
<evidence type="ECO:0008006" key="5">
    <source>
        <dbReference type="Google" id="ProtNLM"/>
    </source>
</evidence>
<evidence type="ECO:0000256" key="2">
    <source>
        <dbReference type="SAM" id="SignalP"/>
    </source>
</evidence>
<comment type="similarity">
    <text evidence="1">Belongs to the 'GDSL' lipolytic enzyme family.</text>
</comment>
<dbReference type="CDD" id="cd01837">
    <property type="entry name" value="SGNH_plant_lipase_like"/>
    <property type="match status" value="1"/>
</dbReference>
<feature type="chain" id="PRO_5029516146" description="GDSL esterase/lipase" evidence="2">
    <location>
        <begin position="26"/>
        <end position="351"/>
    </location>
</feature>
<dbReference type="InterPro" id="IPR050592">
    <property type="entry name" value="GDSL_lipolytic_enzyme"/>
</dbReference>
<keyword evidence="2" id="KW-0732">Signal</keyword>
<dbReference type="InterPro" id="IPR001087">
    <property type="entry name" value="GDSL"/>
</dbReference>
<dbReference type="AlphaFoldDB" id="A0A7N2MC07"/>
<dbReference type="SUPFAM" id="SSF52266">
    <property type="entry name" value="SGNH hydrolase"/>
    <property type="match status" value="1"/>
</dbReference>
<reference evidence="3 4" key="1">
    <citation type="journal article" date="2016" name="G3 (Bethesda)">
        <title>First Draft Assembly and Annotation of the Genome of a California Endemic Oak Quercus lobata Nee (Fagaceae).</title>
        <authorList>
            <person name="Sork V.L."/>
            <person name="Fitz-Gibbon S.T."/>
            <person name="Puiu D."/>
            <person name="Crepeau M."/>
            <person name="Gugger P.F."/>
            <person name="Sherman R."/>
            <person name="Stevens K."/>
            <person name="Langley C.H."/>
            <person name="Pellegrini M."/>
            <person name="Salzberg S.L."/>
        </authorList>
    </citation>
    <scope>NUCLEOTIDE SEQUENCE [LARGE SCALE GENOMIC DNA]</scope>
    <source>
        <strain evidence="3 4">cv. SW786</strain>
    </source>
</reference>
<dbReference type="GeneID" id="115957940"/>
<organism evidence="3 4">
    <name type="scientific">Quercus lobata</name>
    <name type="common">Valley oak</name>
    <dbReference type="NCBI Taxonomy" id="97700"/>
    <lineage>
        <taxon>Eukaryota</taxon>
        <taxon>Viridiplantae</taxon>
        <taxon>Streptophyta</taxon>
        <taxon>Embryophyta</taxon>
        <taxon>Tracheophyta</taxon>
        <taxon>Spermatophyta</taxon>
        <taxon>Magnoliopsida</taxon>
        <taxon>eudicotyledons</taxon>
        <taxon>Gunneridae</taxon>
        <taxon>Pentapetalae</taxon>
        <taxon>rosids</taxon>
        <taxon>fabids</taxon>
        <taxon>Fagales</taxon>
        <taxon>Fagaceae</taxon>
        <taxon>Quercus</taxon>
    </lineage>
</organism>
<dbReference type="FunCoup" id="A0A7N2MC07">
    <property type="interactions" value="67"/>
</dbReference>
<dbReference type="KEGG" id="qlo:115957940"/>
<dbReference type="Gene3D" id="3.40.50.1110">
    <property type="entry name" value="SGNH hydrolase"/>
    <property type="match status" value="1"/>
</dbReference>
<keyword evidence="4" id="KW-1185">Reference proteome</keyword>
<feature type="signal peptide" evidence="2">
    <location>
        <begin position="1"/>
        <end position="25"/>
    </location>
</feature>
<dbReference type="PANTHER" id="PTHR45642:SF12">
    <property type="entry name" value="OS09G0132900 PROTEIN"/>
    <property type="match status" value="1"/>
</dbReference>
<protein>
    <recommendedName>
        <fullName evidence="5">GDSL esterase/lipase</fullName>
    </recommendedName>
</protein>
<dbReference type="Proteomes" id="UP000594261">
    <property type="component" value="Chromosome 8"/>
</dbReference>
<proteinExistence type="inferred from homology"/>
<dbReference type="OrthoDB" id="1600564at2759"/>
<dbReference type="GO" id="GO:0016788">
    <property type="term" value="F:hydrolase activity, acting on ester bonds"/>
    <property type="evidence" value="ECO:0007669"/>
    <property type="project" value="InterPro"/>
</dbReference>
<dbReference type="OMA" id="SSWCAMI"/>
<reference evidence="3" key="2">
    <citation type="submission" date="2021-01" db="UniProtKB">
        <authorList>
            <consortium name="EnsemblPlants"/>
        </authorList>
    </citation>
    <scope>IDENTIFICATION</scope>
</reference>
<evidence type="ECO:0000256" key="1">
    <source>
        <dbReference type="ARBA" id="ARBA00008668"/>
    </source>
</evidence>
<dbReference type="EnsemblPlants" id="QL08p030008:mrna">
    <property type="protein sequence ID" value="QL08p030008:mrna"/>
    <property type="gene ID" value="QL08p030008"/>
</dbReference>
<dbReference type="FunFam" id="3.40.50.1110:FF:000003">
    <property type="entry name" value="GDSL esterase/lipase APG"/>
    <property type="match status" value="1"/>
</dbReference>
<evidence type="ECO:0000313" key="3">
    <source>
        <dbReference type="EnsemblPlants" id="QL08p030008:mrna"/>
    </source>
</evidence>
<name>A0A7N2MC07_QUELO</name>
<dbReference type="PANTHER" id="PTHR45642">
    <property type="entry name" value="GDSL ESTERASE/LIPASE EXL3"/>
    <property type="match status" value="1"/>
</dbReference>
<dbReference type="RefSeq" id="XP_030932151.1">
    <property type="nucleotide sequence ID" value="XM_031076291.1"/>
</dbReference>
<accession>A0A7N2MC07</accession>
<dbReference type="Gramene" id="QL08p030008:mrna">
    <property type="protein sequence ID" value="QL08p030008:mrna"/>
    <property type="gene ID" value="QL08p030008"/>
</dbReference>
<gene>
    <name evidence="3" type="primary">LOC115957940</name>
</gene>
<dbReference type="InParanoid" id="A0A7N2MC07"/>
<sequence length="351" mass="39567">MAYTYTTPWLLVVTELLILVSITESKVPAIIVFGDSTVDAGNNNVVSTLLKSNFRPYGRDFSGGRPTGRFSNGRIPPDFISEAFGLKPTVPAYLDPAYDIADFATGVCFASAGTGYDNATSDVLNVIPMWKELEYYKEYQNKLRAHVGKDKANEILSEALYLMSLGTNDFLENYYILPKRQSQFTVKQYEDFLIGLAGNFIRELYGLGVRKISLTGLPPMGCLPLERTLNILDQNECVEKYNKVALEFNWKLNGLVKRLNKELPGLRLMLADAYTILYQIIKRPSLYGFDAVEVACCSTGTYEMSYLCSEHNPLTCLDANKYVFWDAFHPTEKTNHIIVNHLIDALQANYR</sequence>
<dbReference type="EMBL" id="LRBV02000008">
    <property type="status" value="NOT_ANNOTATED_CDS"/>
    <property type="molecule type" value="Genomic_DNA"/>
</dbReference>
<dbReference type="InterPro" id="IPR036514">
    <property type="entry name" value="SGNH_hydro_sf"/>
</dbReference>